<accession>A0A6S6TLY4</accession>
<sequence length="271" mass="29795">MVTDFIKQQKVFRPAVAMVELIFALVIMGIVLMSAPQLVSQAQSSGYVSTQQEAIAAASSHISFVLARHWDESNTDQTSGVTVLHTDTDTLAQNGLQSDDITRKRAGTPNVGIYHRTFRDSINGEFTASTPNTFGSRNDIDAGGGAETVNDDIDDFHNTEADLSFQNFVAGEDDYIDTRMVMNTQVRYIEDSPNNVARYDTNNDRLTFPLRDADFDGIADDLGRSSHVKYVRVVLTHDAAAGTPDDLNKSIVLEAFSCNIGEYKLEESDPL</sequence>
<organism evidence="2">
    <name type="scientific">uncultured Sulfurovum sp</name>
    <dbReference type="NCBI Taxonomy" id="269237"/>
    <lineage>
        <taxon>Bacteria</taxon>
        <taxon>Pseudomonadati</taxon>
        <taxon>Campylobacterota</taxon>
        <taxon>Epsilonproteobacteria</taxon>
        <taxon>Campylobacterales</taxon>
        <taxon>Sulfurovaceae</taxon>
        <taxon>Sulfurovum</taxon>
        <taxon>environmental samples</taxon>
    </lineage>
</organism>
<gene>
    <name evidence="2" type="ORF">HELGO_WM635</name>
</gene>
<dbReference type="EMBL" id="CACVAS010000107">
    <property type="protein sequence ID" value="CAA6820245.1"/>
    <property type="molecule type" value="Genomic_DNA"/>
</dbReference>
<evidence type="ECO:0000313" key="2">
    <source>
        <dbReference type="EMBL" id="CAA6820245.1"/>
    </source>
</evidence>
<proteinExistence type="predicted"/>
<dbReference type="AlphaFoldDB" id="A0A6S6TLY4"/>
<keyword evidence="1" id="KW-1133">Transmembrane helix</keyword>
<reference evidence="2" key="1">
    <citation type="submission" date="2020-01" db="EMBL/GenBank/DDBJ databases">
        <authorList>
            <person name="Meier V. D."/>
            <person name="Meier V D."/>
        </authorList>
    </citation>
    <scope>NUCLEOTIDE SEQUENCE</scope>
    <source>
        <strain evidence="2">HLG_WM_MAG_01</strain>
    </source>
</reference>
<evidence type="ECO:0000256" key="1">
    <source>
        <dbReference type="SAM" id="Phobius"/>
    </source>
</evidence>
<name>A0A6S6TLY4_9BACT</name>
<feature type="transmembrane region" description="Helical" evidence="1">
    <location>
        <begin position="12"/>
        <end position="35"/>
    </location>
</feature>
<protein>
    <submittedName>
        <fullName evidence="2">Uncharacterized protein</fullName>
    </submittedName>
</protein>
<keyword evidence="1" id="KW-0472">Membrane</keyword>
<keyword evidence="1" id="KW-0812">Transmembrane</keyword>